<keyword evidence="3" id="KW-1185">Reference proteome</keyword>
<reference evidence="2 3" key="1">
    <citation type="journal article" date="2018" name="Mol. Ecol.">
        <title>The obligate alkalophilic soda-lake fungus Sodiomyces alkalinus has shifted to a protein diet.</title>
        <authorList>
            <person name="Grum-Grzhimaylo A.A."/>
            <person name="Falkoski D.L."/>
            <person name="van den Heuvel J."/>
            <person name="Valero-Jimenez C.A."/>
            <person name="Min B."/>
            <person name="Choi I.G."/>
            <person name="Lipzen A."/>
            <person name="Daum C.G."/>
            <person name="Aanen D.K."/>
            <person name="Tsang A."/>
            <person name="Henrissat B."/>
            <person name="Bilanenko E.N."/>
            <person name="de Vries R.P."/>
            <person name="van Kan J.A.L."/>
            <person name="Grigoriev I.V."/>
            <person name="Debets A.J.M."/>
        </authorList>
    </citation>
    <scope>NUCLEOTIDE SEQUENCE [LARGE SCALE GENOMIC DNA]</scope>
    <source>
        <strain evidence="2 3">F11</strain>
    </source>
</reference>
<feature type="compositionally biased region" description="Basic and acidic residues" evidence="1">
    <location>
        <begin position="86"/>
        <end position="98"/>
    </location>
</feature>
<organism evidence="2 3">
    <name type="scientific">Sodiomyces alkalinus (strain CBS 110278 / VKM F-3762 / F11)</name>
    <name type="common">Alkaliphilic filamentous fungus</name>
    <dbReference type="NCBI Taxonomy" id="1314773"/>
    <lineage>
        <taxon>Eukaryota</taxon>
        <taxon>Fungi</taxon>
        <taxon>Dikarya</taxon>
        <taxon>Ascomycota</taxon>
        <taxon>Pezizomycotina</taxon>
        <taxon>Sordariomycetes</taxon>
        <taxon>Hypocreomycetidae</taxon>
        <taxon>Glomerellales</taxon>
        <taxon>Plectosphaerellaceae</taxon>
        <taxon>Sodiomyces</taxon>
    </lineage>
</organism>
<name>A0A3N2Q4W6_SODAK</name>
<sequence>MLVGTPPLETMYVLRRQLTVRPGGRLTKGMQSRRHLHLGPPFLLDDYRPRYMGLSSVDAAMKRSKAYAHLRNCNLRCGFCQNHDISHQRNGQDQDLTRRNSPSGTLSCRMSAESIISTHHS</sequence>
<accession>A0A3N2Q4W6</accession>
<dbReference type="EMBL" id="ML119051">
    <property type="protein sequence ID" value="ROT41802.1"/>
    <property type="molecule type" value="Genomic_DNA"/>
</dbReference>
<dbReference type="STRING" id="1314773.A0A3N2Q4W6"/>
<evidence type="ECO:0000256" key="1">
    <source>
        <dbReference type="SAM" id="MobiDB-lite"/>
    </source>
</evidence>
<dbReference type="RefSeq" id="XP_028469608.1">
    <property type="nucleotide sequence ID" value="XM_028615391.1"/>
</dbReference>
<dbReference type="Proteomes" id="UP000272025">
    <property type="component" value="Unassembled WGS sequence"/>
</dbReference>
<protein>
    <submittedName>
        <fullName evidence="2">Uncharacterized protein</fullName>
    </submittedName>
</protein>
<dbReference type="OrthoDB" id="1856718at2759"/>
<dbReference type="GeneID" id="39583868"/>
<evidence type="ECO:0000313" key="2">
    <source>
        <dbReference type="EMBL" id="ROT41802.1"/>
    </source>
</evidence>
<dbReference type="AlphaFoldDB" id="A0A3N2Q4W6"/>
<gene>
    <name evidence="2" type="ORF">SODALDRAFT_459</name>
</gene>
<proteinExistence type="predicted"/>
<feature type="region of interest" description="Disordered" evidence="1">
    <location>
        <begin position="86"/>
        <end position="105"/>
    </location>
</feature>
<evidence type="ECO:0000313" key="3">
    <source>
        <dbReference type="Proteomes" id="UP000272025"/>
    </source>
</evidence>